<keyword evidence="8" id="KW-0723">Serine/threonine-protein kinase</keyword>
<feature type="compositionally biased region" description="Pro residues" evidence="6">
    <location>
        <begin position="397"/>
        <end position="413"/>
    </location>
</feature>
<feature type="region of interest" description="Disordered" evidence="6">
    <location>
        <begin position="305"/>
        <end position="349"/>
    </location>
</feature>
<evidence type="ECO:0000256" key="5">
    <source>
        <dbReference type="PROSITE-ProRule" id="PRU10141"/>
    </source>
</evidence>
<accession>A0A941EVA0</accession>
<dbReference type="RefSeq" id="WP_212529091.1">
    <property type="nucleotide sequence ID" value="NZ_JAGSOG010000062.1"/>
</dbReference>
<gene>
    <name evidence="8" type="ORF">KDL01_14970</name>
</gene>
<sequence>MTEGTRPQAYGADFEAPERIGTFEVLGVLGGGAMGRVFLGYDQAVGLAAVKVIRPELAADATYRERFVREIRAARRVSGTHTARVIGAEPFAAPLWLATEYVAAPTLGELVEACGPLPEDCVRRLADGCIRALMDVHRAGLVHRDVKPGNILVTASAPLLLDFGLAYATDSGHLTRSGTHPGTPAFMAPEQINRREEPTAATDVYALGATLIFAACGHLPFPGPGVEATIYQLMTSAPDLSGVPERLVATLTACLARDPADRPACAELLDALAADIGDTPLPEAGLALIANRAAEGERLREQYGLADDAGPGRTHVTHVGEQPSAGHAHRNPRKPPRRKHNSSRRGAGRTWMAVAASSTAVLGIAAGLVYSVVHAWPTPSPVQTSSSLAAAGVSGQNPPPPNQGGQGNPPPNAPSQSAAYPATLTVTPGTGGTRGVFTVRGTGWPPGRLVWIILETSAEEPFSVYAAADGSILATVDPATQEHRANATPGDYVVEAEAGPIQALASFTVSVAATSEGTATGTATATAQN</sequence>
<proteinExistence type="predicted"/>
<dbReference type="PANTHER" id="PTHR43289">
    <property type="entry name" value="MITOGEN-ACTIVATED PROTEIN KINASE KINASE KINASE 20-RELATED"/>
    <property type="match status" value="1"/>
</dbReference>
<dbReference type="PROSITE" id="PS00108">
    <property type="entry name" value="PROTEIN_KINASE_ST"/>
    <property type="match status" value="1"/>
</dbReference>
<dbReference type="PROSITE" id="PS50011">
    <property type="entry name" value="PROTEIN_KINASE_DOM"/>
    <property type="match status" value="1"/>
</dbReference>
<dbReference type="InterPro" id="IPR017441">
    <property type="entry name" value="Protein_kinase_ATP_BS"/>
</dbReference>
<keyword evidence="3 8" id="KW-0418">Kinase</keyword>
<dbReference type="PANTHER" id="PTHR43289:SF34">
    <property type="entry name" value="SERINE_THREONINE-PROTEIN KINASE YBDM-RELATED"/>
    <property type="match status" value="1"/>
</dbReference>
<evidence type="ECO:0000313" key="8">
    <source>
        <dbReference type="EMBL" id="MBR7834574.1"/>
    </source>
</evidence>
<dbReference type="SUPFAM" id="SSF56112">
    <property type="entry name" value="Protein kinase-like (PK-like)"/>
    <property type="match status" value="1"/>
</dbReference>
<keyword evidence="4 5" id="KW-0067">ATP-binding</keyword>
<protein>
    <submittedName>
        <fullName evidence="8">Serine/threonine protein kinase</fullName>
    </submittedName>
</protein>
<dbReference type="Proteomes" id="UP000675781">
    <property type="component" value="Unassembled WGS sequence"/>
</dbReference>
<evidence type="ECO:0000259" key="7">
    <source>
        <dbReference type="PROSITE" id="PS50011"/>
    </source>
</evidence>
<feature type="compositionally biased region" description="Low complexity" evidence="6">
    <location>
        <begin position="414"/>
        <end position="428"/>
    </location>
</feature>
<evidence type="ECO:0000256" key="3">
    <source>
        <dbReference type="ARBA" id="ARBA00022777"/>
    </source>
</evidence>
<feature type="binding site" evidence="5">
    <location>
        <position position="51"/>
    </location>
    <ligand>
        <name>ATP</name>
        <dbReference type="ChEBI" id="CHEBI:30616"/>
    </ligand>
</feature>
<evidence type="ECO:0000256" key="4">
    <source>
        <dbReference type="ARBA" id="ARBA00022840"/>
    </source>
</evidence>
<evidence type="ECO:0000256" key="1">
    <source>
        <dbReference type="ARBA" id="ARBA00022679"/>
    </source>
</evidence>
<dbReference type="GO" id="GO:0005524">
    <property type="term" value="F:ATP binding"/>
    <property type="evidence" value="ECO:0007669"/>
    <property type="project" value="UniProtKB-UniRule"/>
</dbReference>
<dbReference type="CDD" id="cd14014">
    <property type="entry name" value="STKc_PknB_like"/>
    <property type="match status" value="1"/>
</dbReference>
<dbReference type="PROSITE" id="PS00107">
    <property type="entry name" value="PROTEIN_KINASE_ATP"/>
    <property type="match status" value="1"/>
</dbReference>
<feature type="domain" description="Protein kinase" evidence="7">
    <location>
        <begin position="23"/>
        <end position="281"/>
    </location>
</feature>
<dbReference type="EMBL" id="JAGSOG010000062">
    <property type="protein sequence ID" value="MBR7834574.1"/>
    <property type="molecule type" value="Genomic_DNA"/>
</dbReference>
<comment type="caution">
    <text evidence="8">The sequence shown here is derived from an EMBL/GenBank/DDBJ whole genome shotgun (WGS) entry which is preliminary data.</text>
</comment>
<dbReference type="SMART" id="SM00220">
    <property type="entry name" value="S_TKc"/>
    <property type="match status" value="1"/>
</dbReference>
<dbReference type="InterPro" id="IPR008271">
    <property type="entry name" value="Ser/Thr_kinase_AS"/>
</dbReference>
<evidence type="ECO:0000256" key="2">
    <source>
        <dbReference type="ARBA" id="ARBA00022741"/>
    </source>
</evidence>
<dbReference type="InterPro" id="IPR011009">
    <property type="entry name" value="Kinase-like_dom_sf"/>
</dbReference>
<dbReference type="GO" id="GO:0004674">
    <property type="term" value="F:protein serine/threonine kinase activity"/>
    <property type="evidence" value="ECO:0007669"/>
    <property type="project" value="UniProtKB-KW"/>
</dbReference>
<evidence type="ECO:0000313" key="9">
    <source>
        <dbReference type="Proteomes" id="UP000675781"/>
    </source>
</evidence>
<evidence type="ECO:0000256" key="6">
    <source>
        <dbReference type="SAM" id="MobiDB-lite"/>
    </source>
</evidence>
<keyword evidence="2 5" id="KW-0547">Nucleotide-binding</keyword>
<keyword evidence="9" id="KW-1185">Reference proteome</keyword>
<keyword evidence="1" id="KW-0808">Transferase</keyword>
<organism evidence="8 9">
    <name type="scientific">Actinospica durhamensis</name>
    <dbReference type="NCBI Taxonomy" id="1508375"/>
    <lineage>
        <taxon>Bacteria</taxon>
        <taxon>Bacillati</taxon>
        <taxon>Actinomycetota</taxon>
        <taxon>Actinomycetes</taxon>
        <taxon>Catenulisporales</taxon>
        <taxon>Actinospicaceae</taxon>
        <taxon>Actinospica</taxon>
    </lineage>
</organism>
<reference evidence="8" key="1">
    <citation type="submission" date="2021-04" db="EMBL/GenBank/DDBJ databases">
        <title>Genome based classification of Actinospica acidithermotolerans sp. nov., an actinobacterium isolated from an Indonesian hot spring.</title>
        <authorList>
            <person name="Kusuma A.B."/>
            <person name="Putra K.E."/>
            <person name="Nafisah S."/>
            <person name="Loh J."/>
            <person name="Nouioui I."/>
            <person name="Goodfellow M."/>
        </authorList>
    </citation>
    <scope>NUCLEOTIDE SEQUENCE</scope>
    <source>
        <strain evidence="8">CSCA 57</strain>
    </source>
</reference>
<dbReference type="InterPro" id="IPR000719">
    <property type="entry name" value="Prot_kinase_dom"/>
</dbReference>
<dbReference type="AlphaFoldDB" id="A0A941EVA0"/>
<dbReference type="Gene3D" id="3.30.200.20">
    <property type="entry name" value="Phosphorylase Kinase, domain 1"/>
    <property type="match status" value="1"/>
</dbReference>
<dbReference type="Gene3D" id="1.10.510.10">
    <property type="entry name" value="Transferase(Phosphotransferase) domain 1"/>
    <property type="match status" value="1"/>
</dbReference>
<feature type="region of interest" description="Disordered" evidence="6">
    <location>
        <begin position="380"/>
        <end position="434"/>
    </location>
</feature>
<name>A0A941EVA0_9ACTN</name>
<feature type="compositionally biased region" description="Basic residues" evidence="6">
    <location>
        <begin position="327"/>
        <end position="347"/>
    </location>
</feature>
<dbReference type="Pfam" id="PF00069">
    <property type="entry name" value="Pkinase"/>
    <property type="match status" value="1"/>
</dbReference>